<feature type="signal peptide" evidence="6">
    <location>
        <begin position="1"/>
        <end position="25"/>
    </location>
</feature>
<dbReference type="EMBL" id="BORC01000010">
    <property type="protein sequence ID" value="GIN64118.1"/>
    <property type="molecule type" value="Genomic_DNA"/>
</dbReference>
<accession>A0A919WLW1</accession>
<keyword evidence="3 6" id="KW-0732">Signal</keyword>
<feature type="domain" description="SLH" evidence="7">
    <location>
        <begin position="220"/>
        <end position="278"/>
    </location>
</feature>
<dbReference type="Proteomes" id="UP000682111">
    <property type="component" value="Unassembled WGS sequence"/>
</dbReference>
<feature type="domain" description="NlpC/P60" evidence="8">
    <location>
        <begin position="26"/>
        <end position="149"/>
    </location>
</feature>
<dbReference type="InterPro" id="IPR038765">
    <property type="entry name" value="Papain-like_cys_pep_sf"/>
</dbReference>
<proteinExistence type="inferred from homology"/>
<feature type="domain" description="SLH" evidence="7">
    <location>
        <begin position="156"/>
        <end position="219"/>
    </location>
</feature>
<protein>
    <submittedName>
        <fullName evidence="9">Uncharacterized protein</fullName>
    </submittedName>
</protein>
<keyword evidence="2" id="KW-0645">Protease</keyword>
<dbReference type="SUPFAM" id="SSF54001">
    <property type="entry name" value="Cysteine proteinases"/>
    <property type="match status" value="1"/>
</dbReference>
<dbReference type="Gene3D" id="3.90.1720.10">
    <property type="entry name" value="endopeptidase domain like (from Nostoc punctiforme)"/>
    <property type="match status" value="1"/>
</dbReference>
<gene>
    <name evidence="9" type="ORF">J27TS8_41110</name>
</gene>
<name>A0A919WLW1_9BACI</name>
<evidence type="ECO:0000256" key="4">
    <source>
        <dbReference type="ARBA" id="ARBA00022801"/>
    </source>
</evidence>
<comment type="similarity">
    <text evidence="1">Belongs to the peptidase C40 family.</text>
</comment>
<evidence type="ECO:0000256" key="3">
    <source>
        <dbReference type="ARBA" id="ARBA00022729"/>
    </source>
</evidence>
<dbReference type="PROSITE" id="PS51272">
    <property type="entry name" value="SLH"/>
    <property type="match status" value="2"/>
</dbReference>
<feature type="chain" id="PRO_5037274491" evidence="6">
    <location>
        <begin position="26"/>
        <end position="336"/>
    </location>
</feature>
<dbReference type="InterPro" id="IPR000064">
    <property type="entry name" value="NLP_P60_dom"/>
</dbReference>
<evidence type="ECO:0000313" key="9">
    <source>
        <dbReference type="EMBL" id="GIN64118.1"/>
    </source>
</evidence>
<keyword evidence="5" id="KW-0788">Thiol protease</keyword>
<dbReference type="PROSITE" id="PS51935">
    <property type="entry name" value="NLPC_P60"/>
    <property type="match status" value="1"/>
</dbReference>
<dbReference type="GO" id="GO:0008234">
    <property type="term" value="F:cysteine-type peptidase activity"/>
    <property type="evidence" value="ECO:0007669"/>
    <property type="project" value="UniProtKB-KW"/>
</dbReference>
<reference evidence="9" key="1">
    <citation type="submission" date="2021-03" db="EMBL/GenBank/DDBJ databases">
        <title>Antimicrobial resistance genes in bacteria isolated from Japanese honey, and their potential for conferring macrolide and lincosamide resistance in the American foulbrood pathogen Paenibacillus larvae.</title>
        <authorList>
            <person name="Okamoto M."/>
            <person name="Kumagai M."/>
            <person name="Kanamori H."/>
            <person name="Takamatsu D."/>
        </authorList>
    </citation>
    <scope>NUCLEOTIDE SEQUENCE</scope>
    <source>
        <strain evidence="9">J27TS8</strain>
    </source>
</reference>
<evidence type="ECO:0000256" key="2">
    <source>
        <dbReference type="ARBA" id="ARBA00022670"/>
    </source>
</evidence>
<evidence type="ECO:0000256" key="1">
    <source>
        <dbReference type="ARBA" id="ARBA00007074"/>
    </source>
</evidence>
<keyword evidence="4" id="KW-0378">Hydrolase</keyword>
<dbReference type="RefSeq" id="WP_095311951.1">
    <property type="nucleotide sequence ID" value="NZ_BORC01000010.1"/>
</dbReference>
<organism evidence="9 10">
    <name type="scientific">Robertmurraya siralis</name>
    <dbReference type="NCBI Taxonomy" id="77777"/>
    <lineage>
        <taxon>Bacteria</taxon>
        <taxon>Bacillati</taxon>
        <taxon>Bacillota</taxon>
        <taxon>Bacilli</taxon>
        <taxon>Bacillales</taxon>
        <taxon>Bacillaceae</taxon>
        <taxon>Robertmurraya</taxon>
    </lineage>
</organism>
<evidence type="ECO:0000256" key="5">
    <source>
        <dbReference type="ARBA" id="ARBA00022807"/>
    </source>
</evidence>
<evidence type="ECO:0000259" key="8">
    <source>
        <dbReference type="PROSITE" id="PS51935"/>
    </source>
</evidence>
<dbReference type="Pfam" id="PF00877">
    <property type="entry name" value="NLPC_P60"/>
    <property type="match status" value="1"/>
</dbReference>
<evidence type="ECO:0000256" key="6">
    <source>
        <dbReference type="SAM" id="SignalP"/>
    </source>
</evidence>
<dbReference type="InterPro" id="IPR001119">
    <property type="entry name" value="SLH_dom"/>
</dbReference>
<dbReference type="PANTHER" id="PTHR47053:SF1">
    <property type="entry name" value="MUREIN DD-ENDOPEPTIDASE MEPH-RELATED"/>
    <property type="match status" value="1"/>
</dbReference>
<dbReference type="AlphaFoldDB" id="A0A919WLW1"/>
<keyword evidence="10" id="KW-1185">Reference proteome</keyword>
<comment type="caution">
    <text evidence="9">The sequence shown here is derived from an EMBL/GenBank/DDBJ whole genome shotgun (WGS) entry which is preliminary data.</text>
</comment>
<sequence length="336" mass="37133">MRRFVSRLMVAAMILTIYPISNVSAATPQESVVQMSKSYLGVPYKYGGSTPSGFDCSGFLIYIFNKVGIQLPRTAAEQFTVGKLIEKSDLAPGDMVFFEKTMEKPGITHSGIYIGNNEFISATSSSGIKIDSLSNTYWAPKYVGAKRILNDAPPVTTSKFKDVPVSHPAFTAIHTLNDRNIIKGFNDQTFQPEQPVTRGQAAAIINRILNVEPKSLENFKDVAVSNPFARDISAMKELGVITGFTDGSYRPYEYMTRAEMAAILDRAFKITSIGSYSKASNVYLDINPNYWAYEAIVVLYHIDTTTVFQSERYGISTNATRAVFSAAIYNVMNVTN</sequence>
<evidence type="ECO:0000259" key="7">
    <source>
        <dbReference type="PROSITE" id="PS51272"/>
    </source>
</evidence>
<dbReference type="Pfam" id="PF00395">
    <property type="entry name" value="SLH"/>
    <property type="match status" value="2"/>
</dbReference>
<dbReference type="GO" id="GO:0006508">
    <property type="term" value="P:proteolysis"/>
    <property type="evidence" value="ECO:0007669"/>
    <property type="project" value="UniProtKB-KW"/>
</dbReference>
<dbReference type="InterPro" id="IPR051202">
    <property type="entry name" value="Peptidase_C40"/>
</dbReference>
<evidence type="ECO:0000313" key="10">
    <source>
        <dbReference type="Proteomes" id="UP000682111"/>
    </source>
</evidence>
<dbReference type="PANTHER" id="PTHR47053">
    <property type="entry name" value="MUREIN DD-ENDOPEPTIDASE MEPH-RELATED"/>
    <property type="match status" value="1"/>
</dbReference>